<dbReference type="Pfam" id="PF00892">
    <property type="entry name" value="EamA"/>
    <property type="match status" value="2"/>
</dbReference>
<dbReference type="Proteomes" id="UP000823964">
    <property type="component" value="Unassembled WGS sequence"/>
</dbReference>
<evidence type="ECO:0000313" key="8">
    <source>
        <dbReference type="EMBL" id="HIX20654.1"/>
    </source>
</evidence>
<accession>A0A9D1VD92</accession>
<evidence type="ECO:0000256" key="5">
    <source>
        <dbReference type="ARBA" id="ARBA00023136"/>
    </source>
</evidence>
<feature type="transmembrane region" description="Helical" evidence="6">
    <location>
        <begin position="256"/>
        <end position="275"/>
    </location>
</feature>
<gene>
    <name evidence="8" type="ORF">H9862_08660</name>
</gene>
<dbReference type="PANTHER" id="PTHR32322">
    <property type="entry name" value="INNER MEMBRANE TRANSPORTER"/>
    <property type="match status" value="1"/>
</dbReference>
<feature type="domain" description="EamA" evidence="7">
    <location>
        <begin position="159"/>
        <end position="297"/>
    </location>
</feature>
<comment type="subcellular location">
    <subcellularLocation>
        <location evidence="1">Membrane</location>
        <topology evidence="1">Multi-pass membrane protein</topology>
    </subcellularLocation>
</comment>
<keyword evidence="4 6" id="KW-1133">Transmembrane helix</keyword>
<dbReference type="InterPro" id="IPR000620">
    <property type="entry name" value="EamA_dom"/>
</dbReference>
<feature type="transmembrane region" description="Helical" evidence="6">
    <location>
        <begin position="128"/>
        <end position="148"/>
    </location>
</feature>
<protein>
    <submittedName>
        <fullName evidence="8">EamA family transporter</fullName>
    </submittedName>
</protein>
<dbReference type="InterPro" id="IPR037185">
    <property type="entry name" value="EmrE-like"/>
</dbReference>
<evidence type="ECO:0000259" key="7">
    <source>
        <dbReference type="Pfam" id="PF00892"/>
    </source>
</evidence>
<evidence type="ECO:0000256" key="6">
    <source>
        <dbReference type="SAM" id="Phobius"/>
    </source>
</evidence>
<feature type="transmembrane region" description="Helical" evidence="6">
    <location>
        <begin position="94"/>
        <end position="116"/>
    </location>
</feature>
<evidence type="ECO:0000256" key="2">
    <source>
        <dbReference type="ARBA" id="ARBA00007362"/>
    </source>
</evidence>
<evidence type="ECO:0000256" key="3">
    <source>
        <dbReference type="ARBA" id="ARBA00022692"/>
    </source>
</evidence>
<evidence type="ECO:0000256" key="1">
    <source>
        <dbReference type="ARBA" id="ARBA00004141"/>
    </source>
</evidence>
<reference evidence="8" key="1">
    <citation type="journal article" date="2021" name="PeerJ">
        <title>Extensive microbial diversity within the chicken gut microbiome revealed by metagenomics and culture.</title>
        <authorList>
            <person name="Gilroy R."/>
            <person name="Ravi A."/>
            <person name="Getino M."/>
            <person name="Pursley I."/>
            <person name="Horton D.L."/>
            <person name="Alikhan N.F."/>
            <person name="Baker D."/>
            <person name="Gharbi K."/>
            <person name="Hall N."/>
            <person name="Watson M."/>
            <person name="Adriaenssens E.M."/>
            <person name="Foster-Nyarko E."/>
            <person name="Jarju S."/>
            <person name="Secka A."/>
            <person name="Antonio M."/>
            <person name="Oren A."/>
            <person name="Chaudhuri R.R."/>
            <person name="La Ragione R."/>
            <person name="Hildebrand F."/>
            <person name="Pallen M.J."/>
        </authorList>
    </citation>
    <scope>NUCLEOTIDE SEQUENCE</scope>
    <source>
        <strain evidence="8">14975</strain>
    </source>
</reference>
<feature type="transmembrane region" description="Helical" evidence="6">
    <location>
        <begin position="69"/>
        <end position="88"/>
    </location>
</feature>
<proteinExistence type="inferred from homology"/>
<keyword evidence="3 6" id="KW-0812">Transmembrane</keyword>
<feature type="transmembrane region" description="Helical" evidence="6">
    <location>
        <begin position="160"/>
        <end position="178"/>
    </location>
</feature>
<dbReference type="GO" id="GO:0016020">
    <property type="term" value="C:membrane"/>
    <property type="evidence" value="ECO:0007669"/>
    <property type="project" value="UniProtKB-SubCell"/>
</dbReference>
<dbReference type="PANTHER" id="PTHR32322:SF2">
    <property type="entry name" value="EAMA DOMAIN-CONTAINING PROTEIN"/>
    <property type="match status" value="1"/>
</dbReference>
<dbReference type="EMBL" id="DXFQ01000163">
    <property type="protein sequence ID" value="HIX20654.1"/>
    <property type="molecule type" value="Genomic_DNA"/>
</dbReference>
<organism evidence="8 9">
    <name type="scientific">Candidatus Akkermansia intestinigallinarum</name>
    <dbReference type="NCBI Taxonomy" id="2838431"/>
    <lineage>
        <taxon>Bacteria</taxon>
        <taxon>Pseudomonadati</taxon>
        <taxon>Verrucomicrobiota</taxon>
        <taxon>Verrucomicrobiia</taxon>
        <taxon>Verrucomicrobiales</taxon>
        <taxon>Akkermansiaceae</taxon>
        <taxon>Akkermansia</taxon>
    </lineage>
</organism>
<reference evidence="8" key="2">
    <citation type="submission" date="2021-04" db="EMBL/GenBank/DDBJ databases">
        <authorList>
            <person name="Gilroy R."/>
        </authorList>
    </citation>
    <scope>NUCLEOTIDE SEQUENCE</scope>
    <source>
        <strain evidence="8">14975</strain>
    </source>
</reference>
<evidence type="ECO:0000256" key="4">
    <source>
        <dbReference type="ARBA" id="ARBA00022989"/>
    </source>
</evidence>
<feature type="transmembrane region" description="Helical" evidence="6">
    <location>
        <begin position="39"/>
        <end position="57"/>
    </location>
</feature>
<comment type="similarity">
    <text evidence="2">Belongs to the EamA transporter family.</text>
</comment>
<comment type="caution">
    <text evidence="8">The sequence shown here is derived from an EMBL/GenBank/DDBJ whole genome shotgun (WGS) entry which is preliminary data.</text>
</comment>
<dbReference type="SUPFAM" id="SSF103481">
    <property type="entry name" value="Multidrug resistance efflux transporter EmrE"/>
    <property type="match status" value="2"/>
</dbReference>
<keyword evidence="5 6" id="KW-0472">Membrane</keyword>
<name>A0A9D1VD92_9BACT</name>
<feature type="transmembrane region" description="Helical" evidence="6">
    <location>
        <begin position="190"/>
        <end position="209"/>
    </location>
</feature>
<sequence length="306" mass="32679">MPSAPARLAAILLAYFLIYVVWGSTYYVIGVALREIPPFLLGAWRFSIAGAVLLLICALRGERIFAPQLLRCSAVSGVVLLFVDMAVIMLAQRYITSSLVAILASSTAIWIMLLDLPERRRSGYRPRAVAGILIGFIGVAALYAEQLLADSLAAGQGSRGILLLIAGCISWALGTLYAKYRSPGTETRNSFAGAGWQMIFAAGMFWLGAAAGGESLCPAALSPTAHLSLLYLIFAGSLLAYTAYIWLLSVRPAAEVATHAYVNPVVAILLGVTLGHEDVSLLQILGLIVILIGVLLVELHHPRSRT</sequence>
<feature type="domain" description="EamA" evidence="7">
    <location>
        <begin position="12"/>
        <end position="142"/>
    </location>
</feature>
<dbReference type="AlphaFoldDB" id="A0A9D1VD92"/>
<feature type="transmembrane region" description="Helical" evidence="6">
    <location>
        <begin position="229"/>
        <end position="249"/>
    </location>
</feature>
<dbReference type="InterPro" id="IPR050638">
    <property type="entry name" value="AA-Vitamin_Transporters"/>
</dbReference>
<feature type="transmembrane region" description="Helical" evidence="6">
    <location>
        <begin position="281"/>
        <end position="299"/>
    </location>
</feature>
<evidence type="ECO:0000313" key="9">
    <source>
        <dbReference type="Proteomes" id="UP000823964"/>
    </source>
</evidence>